<feature type="compositionally biased region" description="Polar residues" evidence="1">
    <location>
        <begin position="153"/>
        <end position="162"/>
    </location>
</feature>
<feature type="compositionally biased region" description="Basic and acidic residues" evidence="1">
    <location>
        <begin position="685"/>
        <end position="695"/>
    </location>
</feature>
<keyword evidence="3" id="KW-1185">Reference proteome</keyword>
<protein>
    <submittedName>
        <fullName evidence="2">Uncharacterized protein</fullName>
    </submittedName>
</protein>
<feature type="region of interest" description="Disordered" evidence="1">
    <location>
        <begin position="548"/>
        <end position="642"/>
    </location>
</feature>
<dbReference type="HOGENOM" id="CLU_341653_0_0_1"/>
<feature type="compositionally biased region" description="Low complexity" evidence="1">
    <location>
        <begin position="202"/>
        <end position="217"/>
    </location>
</feature>
<feature type="compositionally biased region" description="Polar residues" evidence="1">
    <location>
        <begin position="289"/>
        <end position="300"/>
    </location>
</feature>
<proteinExistence type="predicted"/>
<feature type="region of interest" description="Disordered" evidence="1">
    <location>
        <begin position="153"/>
        <end position="175"/>
    </location>
</feature>
<evidence type="ECO:0000313" key="3">
    <source>
        <dbReference type="Proteomes" id="UP000053257"/>
    </source>
</evidence>
<feature type="region of interest" description="Disordered" evidence="1">
    <location>
        <begin position="657"/>
        <end position="740"/>
    </location>
</feature>
<name>A0A0C3NZI3_PHLG1</name>
<dbReference type="Proteomes" id="UP000053257">
    <property type="component" value="Unassembled WGS sequence"/>
</dbReference>
<feature type="region of interest" description="Disordered" evidence="1">
    <location>
        <begin position="289"/>
        <end position="359"/>
    </location>
</feature>
<feature type="compositionally biased region" description="Polar residues" evidence="1">
    <location>
        <begin position="348"/>
        <end position="359"/>
    </location>
</feature>
<feature type="region of interest" description="Disordered" evidence="1">
    <location>
        <begin position="69"/>
        <end position="105"/>
    </location>
</feature>
<organism evidence="2 3">
    <name type="scientific">Phlebiopsis gigantea (strain 11061_1 CR5-6)</name>
    <name type="common">White-rot fungus</name>
    <name type="synonym">Peniophora gigantea</name>
    <dbReference type="NCBI Taxonomy" id="745531"/>
    <lineage>
        <taxon>Eukaryota</taxon>
        <taxon>Fungi</taxon>
        <taxon>Dikarya</taxon>
        <taxon>Basidiomycota</taxon>
        <taxon>Agaricomycotina</taxon>
        <taxon>Agaricomycetes</taxon>
        <taxon>Polyporales</taxon>
        <taxon>Phanerochaetaceae</taxon>
        <taxon>Phlebiopsis</taxon>
    </lineage>
</organism>
<sequence length="830" mass="90212">MNVHVFTNTSVLDLNTLRTRASLLVGDATFVDGWRAVPLPPTDSLPDHPPDTTALDDFVHYIHDLDNSSFQSLPSPGQPRTRSDPSHSPATFLSQTRPASYGQQRVGQQTLFDESVSRTRQSDAPGSSSIYAMSGQLSIHTADISARNVLSPSSRISSNAVQSIPVPPNQLELYPHQPSLHSMQSANQDSLYGSHELRDNGQSTSHPSGSQQSSLDSLYTPARVTASHSQLVPTPFSPAEALQRPSILQHAARGNEESYGFSIMIPPNQAQLNVNRFSNHQADIDTPQLQQHATASSGNSRPLAPGWSQGSLYGSLPAPDSQPCSNTTPPGLIHSSSCLPRAPISPQADASQSQSRSLQGQIEDRILPGFVFTTLVGNTNASDASGTNVFGRYELFPHVPASQEHDQDNAGDDPPGLFHLSRSSDTSHHVLNRDRPQDDEDVAMDLEQNDEEQIPGLGSSWIQNEYLASRRDFEGDDGPDIDHVFTFDAHDAHSAMGGNSMDVDILATGHTEEDAFAVEQDLTDTLGMQFSASVGPLEADISSYDALPATQPASQSSSPPDPLSGPSIYWDSILGEQPVGSTISHPPFQQSSQPVLTSQNHVQDLSQQQRVHEYTNDTPRASPAPSAYLSSDQALARQQARDQWGDKYDRALTAAYHQRHSREDPYAVEYGQPDLSGPPVSQDSRAADFPDDDSHVATPRPSQSRLPVEPTGPSPQVSSGPNPHSPYIPDRSLSQSDVQHQQPLTALAEHLRRAGANANTQFRSHLPVLLGKGASLPFTGRTHPRRPSDTVVPDSQEQRDKRERAKRKRVVWPDPLQWVFPEVSLTLASL</sequence>
<evidence type="ECO:0000256" key="1">
    <source>
        <dbReference type="SAM" id="MobiDB-lite"/>
    </source>
</evidence>
<gene>
    <name evidence="2" type="ORF">PHLGIDRAFT_183756</name>
</gene>
<accession>A0A0C3NZI3</accession>
<reference evidence="2 3" key="1">
    <citation type="journal article" date="2014" name="PLoS Genet.">
        <title>Analysis of the Phlebiopsis gigantea genome, transcriptome and secretome provides insight into its pioneer colonization strategies of wood.</title>
        <authorList>
            <person name="Hori C."/>
            <person name="Ishida T."/>
            <person name="Igarashi K."/>
            <person name="Samejima M."/>
            <person name="Suzuki H."/>
            <person name="Master E."/>
            <person name="Ferreira P."/>
            <person name="Ruiz-Duenas F.J."/>
            <person name="Held B."/>
            <person name="Canessa P."/>
            <person name="Larrondo L.F."/>
            <person name="Schmoll M."/>
            <person name="Druzhinina I.S."/>
            <person name="Kubicek C.P."/>
            <person name="Gaskell J.A."/>
            <person name="Kersten P."/>
            <person name="St John F."/>
            <person name="Glasner J."/>
            <person name="Sabat G."/>
            <person name="Splinter BonDurant S."/>
            <person name="Syed K."/>
            <person name="Yadav J."/>
            <person name="Mgbeahuruike A.C."/>
            <person name="Kovalchuk A."/>
            <person name="Asiegbu F.O."/>
            <person name="Lackner G."/>
            <person name="Hoffmeister D."/>
            <person name="Rencoret J."/>
            <person name="Gutierrez A."/>
            <person name="Sun H."/>
            <person name="Lindquist E."/>
            <person name="Barry K."/>
            <person name="Riley R."/>
            <person name="Grigoriev I.V."/>
            <person name="Henrissat B."/>
            <person name="Kues U."/>
            <person name="Berka R.M."/>
            <person name="Martinez A.T."/>
            <person name="Covert S.F."/>
            <person name="Blanchette R.A."/>
            <person name="Cullen D."/>
        </authorList>
    </citation>
    <scope>NUCLEOTIDE SEQUENCE [LARGE SCALE GENOMIC DNA]</scope>
    <source>
        <strain evidence="2 3">11061_1 CR5-6</strain>
    </source>
</reference>
<feature type="compositionally biased region" description="Low complexity" evidence="1">
    <location>
        <begin position="629"/>
        <end position="638"/>
    </location>
</feature>
<dbReference type="AlphaFoldDB" id="A0A0C3NZI3"/>
<feature type="region of interest" description="Disordered" evidence="1">
    <location>
        <begin position="193"/>
        <end position="217"/>
    </location>
</feature>
<feature type="region of interest" description="Disordered" evidence="1">
    <location>
        <begin position="775"/>
        <end position="806"/>
    </location>
</feature>
<evidence type="ECO:0000313" key="2">
    <source>
        <dbReference type="EMBL" id="KIP10849.1"/>
    </source>
</evidence>
<feature type="region of interest" description="Disordered" evidence="1">
    <location>
        <begin position="400"/>
        <end position="436"/>
    </location>
</feature>
<feature type="compositionally biased region" description="Low complexity" evidence="1">
    <location>
        <begin position="548"/>
        <end position="558"/>
    </location>
</feature>
<feature type="compositionally biased region" description="Polar residues" evidence="1">
    <location>
        <begin position="579"/>
        <end position="609"/>
    </location>
</feature>
<feature type="compositionally biased region" description="Basic and acidic residues" evidence="1">
    <location>
        <begin position="425"/>
        <end position="436"/>
    </location>
</feature>
<dbReference type="EMBL" id="KN840450">
    <property type="protein sequence ID" value="KIP10849.1"/>
    <property type="molecule type" value="Genomic_DNA"/>
</dbReference>
<feature type="compositionally biased region" description="Polar residues" evidence="1">
    <location>
        <begin position="322"/>
        <end position="338"/>
    </location>
</feature>